<dbReference type="InterPro" id="IPR005183">
    <property type="entry name" value="DUF305_CopM-like"/>
</dbReference>
<dbReference type="PANTHER" id="PTHR36933:SF1">
    <property type="entry name" value="SLL0788 PROTEIN"/>
    <property type="match status" value="1"/>
</dbReference>
<feature type="chain" id="PRO_5045076001" description="DUF305 domain-containing protein" evidence="2">
    <location>
        <begin position="27"/>
        <end position="148"/>
    </location>
</feature>
<proteinExistence type="predicted"/>
<dbReference type="EMBL" id="CAJZAG010000008">
    <property type="protein sequence ID" value="CAG9179294.1"/>
    <property type="molecule type" value="Genomic_DNA"/>
</dbReference>
<evidence type="ECO:0000313" key="5">
    <source>
        <dbReference type="Proteomes" id="UP000706525"/>
    </source>
</evidence>
<comment type="caution">
    <text evidence="4">The sequence shown here is derived from an EMBL/GenBank/DDBJ whole genome shotgun (WGS) entry which is preliminary data.</text>
</comment>
<organism evidence="4 5">
    <name type="scientific">Cupriavidus pampae</name>
    <dbReference type="NCBI Taxonomy" id="659251"/>
    <lineage>
        <taxon>Bacteria</taxon>
        <taxon>Pseudomonadati</taxon>
        <taxon>Pseudomonadota</taxon>
        <taxon>Betaproteobacteria</taxon>
        <taxon>Burkholderiales</taxon>
        <taxon>Burkholderiaceae</taxon>
        <taxon>Cupriavidus</taxon>
    </lineage>
</organism>
<evidence type="ECO:0000256" key="1">
    <source>
        <dbReference type="SAM" id="MobiDB-lite"/>
    </source>
</evidence>
<dbReference type="Proteomes" id="UP000706525">
    <property type="component" value="Unassembled WGS sequence"/>
</dbReference>
<feature type="signal peptide" evidence="2">
    <location>
        <begin position="1"/>
        <end position="26"/>
    </location>
</feature>
<accession>A0ABN7Z5D8</accession>
<evidence type="ECO:0000313" key="4">
    <source>
        <dbReference type="EMBL" id="CAG9179294.1"/>
    </source>
</evidence>
<evidence type="ECO:0000259" key="3">
    <source>
        <dbReference type="Pfam" id="PF03713"/>
    </source>
</evidence>
<dbReference type="Pfam" id="PF03713">
    <property type="entry name" value="DUF305"/>
    <property type="match status" value="1"/>
</dbReference>
<evidence type="ECO:0000256" key="2">
    <source>
        <dbReference type="SAM" id="SignalP"/>
    </source>
</evidence>
<keyword evidence="2" id="KW-0732">Signal</keyword>
<dbReference type="RefSeq" id="WP_223991916.1">
    <property type="nucleotide sequence ID" value="NZ_CAJZAG010000008.1"/>
</dbReference>
<feature type="region of interest" description="Disordered" evidence="1">
    <location>
        <begin position="112"/>
        <end position="148"/>
    </location>
</feature>
<protein>
    <recommendedName>
        <fullName evidence="3">DUF305 domain-containing protein</fullName>
    </recommendedName>
</protein>
<reference evidence="4 5" key="1">
    <citation type="submission" date="2021-08" db="EMBL/GenBank/DDBJ databases">
        <authorList>
            <person name="Peeters C."/>
        </authorList>
    </citation>
    <scope>NUCLEOTIDE SEQUENCE [LARGE SCALE GENOMIC DNA]</scope>
    <source>
        <strain evidence="4 5">LMG 32289</strain>
    </source>
</reference>
<dbReference type="InterPro" id="IPR012347">
    <property type="entry name" value="Ferritin-like"/>
</dbReference>
<keyword evidence="5" id="KW-1185">Reference proteome</keyword>
<feature type="compositionally biased region" description="Low complexity" evidence="1">
    <location>
        <begin position="124"/>
        <end position="139"/>
    </location>
</feature>
<sequence length="148" mass="15635">MPRLPGSLLALLVPLLVPLLVLPAYAAPPAGEAAFLAENDAAMTKMMKDMDVQPTGDIDRDFVAMMTPHHQGAIEMAQAVLRHGKNEQLRRIAQEIIVDQQQEIAAMQLALGQPAPPSAPAPTAPAAATSAPASSATHSHAMHMSQHE</sequence>
<dbReference type="PANTHER" id="PTHR36933">
    <property type="entry name" value="SLL0788 PROTEIN"/>
    <property type="match status" value="1"/>
</dbReference>
<name>A0ABN7Z5D8_9BURK</name>
<gene>
    <name evidence="4" type="ORF">LMG32289_04320</name>
</gene>
<dbReference type="Gene3D" id="1.20.1260.10">
    <property type="match status" value="1"/>
</dbReference>
<feature type="domain" description="DUF305" evidence="3">
    <location>
        <begin position="37"/>
        <end position="109"/>
    </location>
</feature>
<feature type="compositionally biased region" description="Pro residues" evidence="1">
    <location>
        <begin position="114"/>
        <end position="123"/>
    </location>
</feature>